<organism evidence="1 2">
    <name type="scientific">Collybia nuda</name>
    <dbReference type="NCBI Taxonomy" id="64659"/>
    <lineage>
        <taxon>Eukaryota</taxon>
        <taxon>Fungi</taxon>
        <taxon>Dikarya</taxon>
        <taxon>Basidiomycota</taxon>
        <taxon>Agaricomycotina</taxon>
        <taxon>Agaricomycetes</taxon>
        <taxon>Agaricomycetidae</taxon>
        <taxon>Agaricales</taxon>
        <taxon>Tricholomatineae</taxon>
        <taxon>Clitocybaceae</taxon>
        <taxon>Collybia</taxon>
    </lineage>
</organism>
<dbReference type="OrthoDB" id="2639744at2759"/>
<dbReference type="EMBL" id="MU150234">
    <property type="protein sequence ID" value="KAF9468007.1"/>
    <property type="molecule type" value="Genomic_DNA"/>
</dbReference>
<accession>A0A9P6CJ32</accession>
<protein>
    <submittedName>
        <fullName evidence="1">Uncharacterized protein</fullName>
    </submittedName>
</protein>
<evidence type="ECO:0000313" key="2">
    <source>
        <dbReference type="Proteomes" id="UP000807353"/>
    </source>
</evidence>
<gene>
    <name evidence="1" type="ORF">BDZ94DRAFT_835139</name>
</gene>
<keyword evidence="2" id="KW-1185">Reference proteome</keyword>
<reference evidence="1" key="1">
    <citation type="submission" date="2020-11" db="EMBL/GenBank/DDBJ databases">
        <authorList>
            <consortium name="DOE Joint Genome Institute"/>
            <person name="Ahrendt S."/>
            <person name="Riley R."/>
            <person name="Andreopoulos W."/>
            <person name="Labutti K."/>
            <person name="Pangilinan J."/>
            <person name="Ruiz-Duenas F.J."/>
            <person name="Barrasa J.M."/>
            <person name="Sanchez-Garcia M."/>
            <person name="Camarero S."/>
            <person name="Miyauchi S."/>
            <person name="Serrano A."/>
            <person name="Linde D."/>
            <person name="Babiker R."/>
            <person name="Drula E."/>
            <person name="Ayuso-Fernandez I."/>
            <person name="Pacheco R."/>
            <person name="Padilla G."/>
            <person name="Ferreira P."/>
            <person name="Barriuso J."/>
            <person name="Kellner H."/>
            <person name="Castanera R."/>
            <person name="Alfaro M."/>
            <person name="Ramirez L."/>
            <person name="Pisabarro A.G."/>
            <person name="Kuo A."/>
            <person name="Tritt A."/>
            <person name="Lipzen A."/>
            <person name="He G."/>
            <person name="Yan M."/>
            <person name="Ng V."/>
            <person name="Cullen D."/>
            <person name="Martin F."/>
            <person name="Rosso M.-N."/>
            <person name="Henrissat B."/>
            <person name="Hibbett D."/>
            <person name="Martinez A.T."/>
            <person name="Grigoriev I.V."/>
        </authorList>
    </citation>
    <scope>NUCLEOTIDE SEQUENCE</scope>
    <source>
        <strain evidence="1">CBS 247.69</strain>
    </source>
</reference>
<proteinExistence type="predicted"/>
<sequence>MAYVCPWSQSEVATRTYVPLAPNHAPPKVLCANGNFPHQALVPISSYSSLAGALDAGAITTRTCSQSICKSKIDTNSLYPYPVSHNDPTQQAHAHRNSYIYQELQRTSSSRSPKKHHGKEQIICAPLTKVSREPGPSGPTNHVLVPQREFREPEAKRPYTDPYFRHPPITFQTANIPELGVRVGKVMERYSPGVIGDQDLVMAGVHEKEIRFWILWPGYSTEPIQKRMKTQNGTISRDTVLMVLANAVLEFTHMIQKKQIPVQRGYEDWTIGVCPDNTLGIVGSHLFITRLLHRGGSNWQPEIWAPKRV</sequence>
<evidence type="ECO:0000313" key="1">
    <source>
        <dbReference type="EMBL" id="KAF9468007.1"/>
    </source>
</evidence>
<name>A0A9P6CJ32_9AGAR</name>
<comment type="caution">
    <text evidence="1">The sequence shown here is derived from an EMBL/GenBank/DDBJ whole genome shotgun (WGS) entry which is preliminary data.</text>
</comment>
<dbReference type="Proteomes" id="UP000807353">
    <property type="component" value="Unassembled WGS sequence"/>
</dbReference>
<dbReference type="AlphaFoldDB" id="A0A9P6CJ32"/>